<accession>A0A4V2EL00</accession>
<dbReference type="AlphaFoldDB" id="A0A4V2EL00"/>
<reference evidence="2 3" key="1">
    <citation type="submission" date="2019-02" db="EMBL/GenBank/DDBJ databases">
        <title>Draft genome sequence of Amycolatopsis sp. 8-3EHSu isolated from roots of Suaeda maritima.</title>
        <authorList>
            <person name="Duangmal K."/>
            <person name="Chantavorakit T."/>
        </authorList>
    </citation>
    <scope>NUCLEOTIDE SEQUENCE [LARGE SCALE GENOMIC DNA]</scope>
    <source>
        <strain evidence="2 3">8-3EHSu</strain>
    </source>
</reference>
<dbReference type="Proteomes" id="UP000292003">
    <property type="component" value="Unassembled WGS sequence"/>
</dbReference>
<feature type="region of interest" description="Disordered" evidence="1">
    <location>
        <begin position="40"/>
        <end position="59"/>
    </location>
</feature>
<evidence type="ECO:0000313" key="2">
    <source>
        <dbReference type="EMBL" id="RZQ59835.1"/>
    </source>
</evidence>
<organism evidence="2 3">
    <name type="scientific">Amycolatopsis suaedae</name>
    <dbReference type="NCBI Taxonomy" id="2510978"/>
    <lineage>
        <taxon>Bacteria</taxon>
        <taxon>Bacillati</taxon>
        <taxon>Actinomycetota</taxon>
        <taxon>Actinomycetes</taxon>
        <taxon>Pseudonocardiales</taxon>
        <taxon>Pseudonocardiaceae</taxon>
        <taxon>Amycolatopsis</taxon>
    </lineage>
</organism>
<comment type="caution">
    <text evidence="2">The sequence shown here is derived from an EMBL/GenBank/DDBJ whole genome shotgun (WGS) entry which is preliminary data.</text>
</comment>
<gene>
    <name evidence="2" type="ORF">EWH70_32495</name>
</gene>
<protein>
    <submittedName>
        <fullName evidence="2">Uncharacterized protein</fullName>
    </submittedName>
</protein>
<proteinExistence type="predicted"/>
<sequence>MTTRRFRVGPRPVEGVEPGEVLELPLDTPLNVSALVESGHLTPIRATTRPSTGEKKEER</sequence>
<dbReference type="RefSeq" id="WP_130479400.1">
    <property type="nucleotide sequence ID" value="NZ_SFCC01000021.1"/>
</dbReference>
<keyword evidence="3" id="KW-1185">Reference proteome</keyword>
<evidence type="ECO:0000313" key="3">
    <source>
        <dbReference type="Proteomes" id="UP000292003"/>
    </source>
</evidence>
<evidence type="ECO:0000256" key="1">
    <source>
        <dbReference type="SAM" id="MobiDB-lite"/>
    </source>
</evidence>
<dbReference type="EMBL" id="SFCC01000021">
    <property type="protein sequence ID" value="RZQ59835.1"/>
    <property type="molecule type" value="Genomic_DNA"/>
</dbReference>
<name>A0A4V2EL00_9PSEU</name>